<dbReference type="GO" id="GO:0004604">
    <property type="term" value="F:phosphoadenylyl-sulfate reductase (thioredoxin) activity"/>
    <property type="evidence" value="ECO:0007669"/>
    <property type="project" value="UniProtKB-UniRule"/>
</dbReference>
<dbReference type="OrthoDB" id="9794018at2"/>
<dbReference type="InterPro" id="IPR004511">
    <property type="entry name" value="PAPS/APS_Rdtase"/>
</dbReference>
<evidence type="ECO:0000313" key="7">
    <source>
        <dbReference type="Proteomes" id="UP000186132"/>
    </source>
</evidence>
<protein>
    <recommendedName>
        <fullName evidence="4">Adenosine 5'-phosphosulfate reductase</fullName>
        <shortName evidence="4">APS reductase</shortName>
        <ecNumber evidence="4">1.8.4.10</ecNumber>
    </recommendedName>
    <alternativeName>
        <fullName evidence="4">5'-adenylylsulfate reductase</fullName>
    </alternativeName>
    <alternativeName>
        <fullName evidence="4">Thioredoxin-dependent 5'-adenylylsulfate reductase</fullName>
    </alternativeName>
</protein>
<feature type="binding site" evidence="4">
    <location>
        <position position="130"/>
    </location>
    <ligand>
        <name>[4Fe-4S] cluster</name>
        <dbReference type="ChEBI" id="CHEBI:49883"/>
    </ligand>
</feature>
<evidence type="ECO:0000256" key="4">
    <source>
        <dbReference type="HAMAP-Rule" id="MF_00063"/>
    </source>
</evidence>
<dbReference type="CDD" id="cd23945">
    <property type="entry name" value="PAPS_reductase"/>
    <property type="match status" value="1"/>
</dbReference>
<dbReference type="InterPro" id="IPR002500">
    <property type="entry name" value="PAPS_reduct_dom"/>
</dbReference>
<dbReference type="PANTHER" id="PTHR46509:SF1">
    <property type="entry name" value="PHOSPHOADENOSINE PHOSPHOSULFATE REDUCTASE"/>
    <property type="match status" value="1"/>
</dbReference>
<feature type="domain" description="Phosphoadenosine phosphosulphate reductase" evidence="5">
    <location>
        <begin position="52"/>
        <end position="217"/>
    </location>
</feature>
<name>A0A1M5L770_9ACTN</name>
<evidence type="ECO:0000256" key="3">
    <source>
        <dbReference type="ARBA" id="ARBA00024327"/>
    </source>
</evidence>
<evidence type="ECO:0000313" key="6">
    <source>
        <dbReference type="EMBL" id="SHG60810.1"/>
    </source>
</evidence>
<reference evidence="7" key="1">
    <citation type="submission" date="2016-11" db="EMBL/GenBank/DDBJ databases">
        <authorList>
            <person name="Varghese N."/>
            <person name="Submissions S."/>
        </authorList>
    </citation>
    <scope>NUCLEOTIDE SEQUENCE [LARGE SCALE GENOMIC DNA]</scope>
    <source>
        <strain evidence="7">DSM 45627</strain>
    </source>
</reference>
<dbReference type="RefSeq" id="WP_073390415.1">
    <property type="nucleotide sequence ID" value="NZ_FQVU01000003.1"/>
</dbReference>
<organism evidence="6 7">
    <name type="scientific">Jatrophihabitans endophyticus</name>
    <dbReference type="NCBI Taxonomy" id="1206085"/>
    <lineage>
        <taxon>Bacteria</taxon>
        <taxon>Bacillati</taxon>
        <taxon>Actinomycetota</taxon>
        <taxon>Actinomycetes</taxon>
        <taxon>Jatrophihabitantales</taxon>
        <taxon>Jatrophihabitantaceae</taxon>
        <taxon>Jatrophihabitans</taxon>
    </lineage>
</organism>
<keyword evidence="4" id="KW-0411">Iron-sulfur</keyword>
<evidence type="ECO:0000256" key="1">
    <source>
        <dbReference type="ARBA" id="ARBA00009732"/>
    </source>
</evidence>
<feature type="active site" description="Nucleophile; cysteine thiosulfonate intermediate" evidence="4">
    <location>
        <position position="238"/>
    </location>
</feature>
<dbReference type="HAMAP" id="MF_00063">
    <property type="entry name" value="CysH"/>
    <property type="match status" value="1"/>
</dbReference>
<comment type="similarity">
    <text evidence="1 4">Belongs to the PAPS reductase family. CysH subfamily.</text>
</comment>
<dbReference type="PANTHER" id="PTHR46509">
    <property type="entry name" value="PHOSPHOADENOSINE PHOSPHOSULFATE REDUCTASE"/>
    <property type="match status" value="1"/>
</dbReference>
<feature type="binding site" evidence="4">
    <location>
        <position position="212"/>
    </location>
    <ligand>
        <name>[4Fe-4S] cluster</name>
        <dbReference type="ChEBI" id="CHEBI:49883"/>
    </ligand>
</feature>
<comment type="pathway">
    <text evidence="3 4">Sulfur metabolism; hydrogen sulfide biosynthesis; sulfite from sulfate.</text>
</comment>
<dbReference type="Gene3D" id="3.40.50.620">
    <property type="entry name" value="HUPs"/>
    <property type="match status" value="1"/>
</dbReference>
<comment type="function">
    <text evidence="4">Catalyzes the formation of sulfite from adenosine 5'-phosphosulfate (APS) using thioredoxin as an electron donor.</text>
</comment>
<comment type="cofactor">
    <cofactor evidence="4">
        <name>[4Fe-4S] cluster</name>
        <dbReference type="ChEBI" id="CHEBI:49883"/>
    </cofactor>
    <text evidence="4">Binds 1 [4Fe-4S] cluster per subunit.</text>
</comment>
<dbReference type="EMBL" id="FQVU01000003">
    <property type="protein sequence ID" value="SHG60810.1"/>
    <property type="molecule type" value="Genomic_DNA"/>
</dbReference>
<dbReference type="GO" id="GO:0019379">
    <property type="term" value="P:sulfate assimilation, phosphoadenylyl sulfate reduction by phosphoadenylyl-sulfate reductase (thioredoxin)"/>
    <property type="evidence" value="ECO:0007669"/>
    <property type="project" value="UniProtKB-UniRule"/>
</dbReference>
<dbReference type="PIRSF" id="PIRSF000857">
    <property type="entry name" value="PAPS_reductase"/>
    <property type="match status" value="1"/>
</dbReference>
<comment type="subcellular location">
    <subcellularLocation>
        <location evidence="4">Cytoplasm</location>
    </subcellularLocation>
</comment>
<dbReference type="InterPro" id="IPR014729">
    <property type="entry name" value="Rossmann-like_a/b/a_fold"/>
</dbReference>
<evidence type="ECO:0000256" key="2">
    <source>
        <dbReference type="ARBA" id="ARBA00023002"/>
    </source>
</evidence>
<dbReference type="GO" id="GO:0070814">
    <property type="term" value="P:hydrogen sulfide biosynthetic process"/>
    <property type="evidence" value="ECO:0007669"/>
    <property type="project" value="UniProtKB-UniRule"/>
</dbReference>
<keyword evidence="2 4" id="KW-0560">Oxidoreductase</keyword>
<sequence>MVALSPQQRSAEQMTRDELRTLAERAGHDLEGASALEILGWADTQFGASWAVASSMADAVVPSLASTVRPGVDVLFLDTGYHFAETLGTRDAVAATLPVTIRSIEPAQNVEQQDVSFGARLYERNPDQCCALRKVMPLRKTLKEYTAWASGLRRDEATTRAGAKVVEWDDGRGMVKLNPIAAWTQDDVDRYIADNNVLVNPLLSDGYGSVGCAPCTRRIKPGEDARAGRWSGSNKIECGIH</sequence>
<dbReference type="NCBIfam" id="NF002537">
    <property type="entry name" value="PRK02090.1"/>
    <property type="match status" value="1"/>
</dbReference>
<feature type="binding site" evidence="4">
    <location>
        <position position="215"/>
    </location>
    <ligand>
        <name>[4Fe-4S] cluster</name>
        <dbReference type="ChEBI" id="CHEBI:49883"/>
    </ligand>
</feature>
<dbReference type="EC" id="1.8.4.10" evidence="4"/>
<dbReference type="GO" id="GO:0051539">
    <property type="term" value="F:4 iron, 4 sulfur cluster binding"/>
    <property type="evidence" value="ECO:0007669"/>
    <property type="project" value="UniProtKB-UniRule"/>
</dbReference>
<keyword evidence="4" id="KW-0963">Cytoplasm</keyword>
<accession>A0A1M5L770</accession>
<dbReference type="STRING" id="1206085.SAMN05443575_2371"/>
<comment type="catalytic activity">
    <reaction evidence="4">
        <text>[thioredoxin]-disulfide + sulfite + AMP + 2 H(+) = adenosine 5'-phosphosulfate + [thioredoxin]-dithiol</text>
        <dbReference type="Rhea" id="RHEA:21976"/>
        <dbReference type="Rhea" id="RHEA-COMP:10698"/>
        <dbReference type="Rhea" id="RHEA-COMP:10700"/>
        <dbReference type="ChEBI" id="CHEBI:15378"/>
        <dbReference type="ChEBI" id="CHEBI:17359"/>
        <dbReference type="ChEBI" id="CHEBI:29950"/>
        <dbReference type="ChEBI" id="CHEBI:50058"/>
        <dbReference type="ChEBI" id="CHEBI:58243"/>
        <dbReference type="ChEBI" id="CHEBI:456215"/>
        <dbReference type="EC" id="1.8.4.10"/>
    </reaction>
</comment>
<keyword evidence="4" id="KW-0408">Iron</keyword>
<proteinExistence type="inferred from homology"/>
<dbReference type="GO" id="GO:0005737">
    <property type="term" value="C:cytoplasm"/>
    <property type="evidence" value="ECO:0007669"/>
    <property type="project" value="UniProtKB-SubCell"/>
</dbReference>
<dbReference type="Proteomes" id="UP000186132">
    <property type="component" value="Unassembled WGS sequence"/>
</dbReference>
<keyword evidence="7" id="KW-1185">Reference proteome</keyword>
<dbReference type="GO" id="GO:0043866">
    <property type="term" value="F:adenylyl-sulfate reductase (thioredoxin) activity"/>
    <property type="evidence" value="ECO:0007669"/>
    <property type="project" value="UniProtKB-EC"/>
</dbReference>
<dbReference type="SUPFAM" id="SSF52402">
    <property type="entry name" value="Adenine nucleotide alpha hydrolases-like"/>
    <property type="match status" value="1"/>
</dbReference>
<dbReference type="NCBIfam" id="TIGR00434">
    <property type="entry name" value="cysH"/>
    <property type="match status" value="1"/>
</dbReference>
<feature type="binding site" evidence="4">
    <location>
        <position position="129"/>
    </location>
    <ligand>
        <name>[4Fe-4S] cluster</name>
        <dbReference type="ChEBI" id="CHEBI:49883"/>
    </ligand>
</feature>
<dbReference type="GO" id="GO:0046872">
    <property type="term" value="F:metal ion binding"/>
    <property type="evidence" value="ECO:0007669"/>
    <property type="project" value="UniProtKB-KW"/>
</dbReference>
<gene>
    <name evidence="4" type="primary">cysH</name>
    <name evidence="6" type="ORF">SAMN05443575_2371</name>
</gene>
<dbReference type="AlphaFoldDB" id="A0A1M5L770"/>
<keyword evidence="4" id="KW-0479">Metal-binding</keyword>
<evidence type="ECO:0000259" key="5">
    <source>
        <dbReference type="Pfam" id="PF01507"/>
    </source>
</evidence>
<dbReference type="Pfam" id="PF01507">
    <property type="entry name" value="PAPS_reduct"/>
    <property type="match status" value="1"/>
</dbReference>